<evidence type="ECO:0000259" key="1">
    <source>
        <dbReference type="Pfam" id="PF01261"/>
    </source>
</evidence>
<dbReference type="Proteomes" id="UP001500064">
    <property type="component" value="Unassembled WGS sequence"/>
</dbReference>
<dbReference type="Gene3D" id="3.20.20.150">
    <property type="entry name" value="Divalent-metal-dependent TIM barrel enzymes"/>
    <property type="match status" value="1"/>
</dbReference>
<dbReference type="InterPro" id="IPR036237">
    <property type="entry name" value="Xyl_isomerase-like_sf"/>
</dbReference>
<name>A0ABN2ELF8_9ACTN</name>
<evidence type="ECO:0000313" key="2">
    <source>
        <dbReference type="EMBL" id="GAA1608545.1"/>
    </source>
</evidence>
<organism evidence="2 3">
    <name type="scientific">Nonomuraea maheshkhaliensis</name>
    <dbReference type="NCBI Taxonomy" id="419590"/>
    <lineage>
        <taxon>Bacteria</taxon>
        <taxon>Bacillati</taxon>
        <taxon>Actinomycetota</taxon>
        <taxon>Actinomycetes</taxon>
        <taxon>Streptosporangiales</taxon>
        <taxon>Streptosporangiaceae</taxon>
        <taxon>Nonomuraea</taxon>
    </lineage>
</organism>
<dbReference type="EMBL" id="BAAAMU010000001">
    <property type="protein sequence ID" value="GAA1608545.1"/>
    <property type="molecule type" value="Genomic_DNA"/>
</dbReference>
<sequence>MLTWLVRFEAGEGNTQSKPWRKPMRLRHDDGTLVHLAYNAGVHPAEDLENLIAHLTRYAVPVRKRLGVERMGIGLWLSPAVADHLTADRIELVRLRRSLEERGLEVVSLNGTGGRNQEVPGPDWAKPERYRYTMALAKILAFLLPEDVRFGSISTIPIGWRRDWPADLHSIATRRLERLARELRGIYSTTGKTIRVGFEPWPGCVLETTEQALERVGGIDSEHLGVCLDACHLACGAEEPDVALKGLAAAGAPVVKLGHVHNHTGETSSTGAVLHDTLTALLSGAVSGSAHIEVETHNLMVPGRAKGPGALVSLLAEELAWARTNLTSLGLQLAA</sequence>
<dbReference type="InterPro" id="IPR013022">
    <property type="entry name" value="Xyl_isomerase-like_TIM-brl"/>
</dbReference>
<evidence type="ECO:0000313" key="3">
    <source>
        <dbReference type="Proteomes" id="UP001500064"/>
    </source>
</evidence>
<gene>
    <name evidence="2" type="primary">eboE_1</name>
    <name evidence="2" type="ORF">GCM10009733_000840</name>
</gene>
<feature type="domain" description="Xylose isomerase-like TIM barrel" evidence="1">
    <location>
        <begin position="65"/>
        <end position="264"/>
    </location>
</feature>
<protein>
    <submittedName>
        <fullName evidence="2">Metabolite traffic protein EboE</fullName>
    </submittedName>
</protein>
<proteinExistence type="predicted"/>
<keyword evidence="3" id="KW-1185">Reference proteome</keyword>
<dbReference type="Pfam" id="PF01261">
    <property type="entry name" value="AP_endonuc_2"/>
    <property type="match status" value="1"/>
</dbReference>
<accession>A0ABN2ELF8</accession>
<dbReference type="SUPFAM" id="SSF51658">
    <property type="entry name" value="Xylose isomerase-like"/>
    <property type="match status" value="1"/>
</dbReference>
<reference evidence="2 3" key="1">
    <citation type="journal article" date="2019" name="Int. J. Syst. Evol. Microbiol.">
        <title>The Global Catalogue of Microorganisms (GCM) 10K type strain sequencing project: providing services to taxonomists for standard genome sequencing and annotation.</title>
        <authorList>
            <consortium name="The Broad Institute Genomics Platform"/>
            <consortium name="The Broad Institute Genome Sequencing Center for Infectious Disease"/>
            <person name="Wu L."/>
            <person name="Ma J."/>
        </authorList>
    </citation>
    <scope>NUCLEOTIDE SEQUENCE [LARGE SCALE GENOMIC DNA]</scope>
    <source>
        <strain evidence="2 3">JCM 13929</strain>
    </source>
</reference>
<comment type="caution">
    <text evidence="2">The sequence shown here is derived from an EMBL/GenBank/DDBJ whole genome shotgun (WGS) entry which is preliminary data.</text>
</comment>